<dbReference type="EMBL" id="CM044706">
    <property type="protein sequence ID" value="KAI5659684.1"/>
    <property type="molecule type" value="Genomic_DNA"/>
</dbReference>
<protein>
    <submittedName>
        <fullName evidence="1">Uncharacterized protein</fullName>
    </submittedName>
</protein>
<sequence>MDYMESKDLSLLSIGYNNNQVWKMWLVDLEKLSYSAEDLFDEISLDLSQVIAGNESHQVRNRLQSSFKKSLLVDGKSLIGREKEKEEIVKMLLTEESSFSVIPLVGMGGIGKTTLAQIVYNDNLVVNNFELRIWISVSINFDLIRISKSIIECITGKRCKLADLDPIQLKLQSLLRGRKFLLVLDDLWTEKYGDWDVLSSPF</sequence>
<dbReference type="Proteomes" id="UP001060085">
    <property type="component" value="Linkage Group LG06"/>
</dbReference>
<name>A0ACC0AHP9_CATRO</name>
<evidence type="ECO:0000313" key="2">
    <source>
        <dbReference type="Proteomes" id="UP001060085"/>
    </source>
</evidence>
<reference evidence="2" key="1">
    <citation type="journal article" date="2023" name="Nat. Plants">
        <title>Single-cell RNA sequencing provides a high-resolution roadmap for understanding the multicellular compartmentation of specialized metabolism.</title>
        <authorList>
            <person name="Sun S."/>
            <person name="Shen X."/>
            <person name="Li Y."/>
            <person name="Li Y."/>
            <person name="Wang S."/>
            <person name="Li R."/>
            <person name="Zhang H."/>
            <person name="Shen G."/>
            <person name="Guo B."/>
            <person name="Wei J."/>
            <person name="Xu J."/>
            <person name="St-Pierre B."/>
            <person name="Chen S."/>
            <person name="Sun C."/>
        </authorList>
    </citation>
    <scope>NUCLEOTIDE SEQUENCE [LARGE SCALE GENOMIC DNA]</scope>
</reference>
<organism evidence="1 2">
    <name type="scientific">Catharanthus roseus</name>
    <name type="common">Madagascar periwinkle</name>
    <name type="synonym">Vinca rosea</name>
    <dbReference type="NCBI Taxonomy" id="4058"/>
    <lineage>
        <taxon>Eukaryota</taxon>
        <taxon>Viridiplantae</taxon>
        <taxon>Streptophyta</taxon>
        <taxon>Embryophyta</taxon>
        <taxon>Tracheophyta</taxon>
        <taxon>Spermatophyta</taxon>
        <taxon>Magnoliopsida</taxon>
        <taxon>eudicotyledons</taxon>
        <taxon>Gunneridae</taxon>
        <taxon>Pentapetalae</taxon>
        <taxon>asterids</taxon>
        <taxon>lamiids</taxon>
        <taxon>Gentianales</taxon>
        <taxon>Apocynaceae</taxon>
        <taxon>Rauvolfioideae</taxon>
        <taxon>Vinceae</taxon>
        <taxon>Catharanthinae</taxon>
        <taxon>Catharanthus</taxon>
    </lineage>
</organism>
<gene>
    <name evidence="1" type="ORF">M9H77_28477</name>
</gene>
<proteinExistence type="predicted"/>
<comment type="caution">
    <text evidence="1">The sequence shown here is derived from an EMBL/GenBank/DDBJ whole genome shotgun (WGS) entry which is preliminary data.</text>
</comment>
<accession>A0ACC0AHP9</accession>
<evidence type="ECO:0000313" key="1">
    <source>
        <dbReference type="EMBL" id="KAI5659684.1"/>
    </source>
</evidence>
<keyword evidence="2" id="KW-1185">Reference proteome</keyword>